<evidence type="ECO:0000256" key="2">
    <source>
        <dbReference type="ARBA" id="ARBA00007362"/>
    </source>
</evidence>
<comment type="similarity">
    <text evidence="2">Belongs to the EamA transporter family.</text>
</comment>
<evidence type="ECO:0000256" key="1">
    <source>
        <dbReference type="ARBA" id="ARBA00004141"/>
    </source>
</evidence>
<dbReference type="InterPro" id="IPR000620">
    <property type="entry name" value="EamA_dom"/>
</dbReference>
<feature type="transmembrane region" description="Helical" evidence="6">
    <location>
        <begin position="265"/>
        <end position="283"/>
    </location>
</feature>
<organism evidence="8 9">
    <name type="scientific">Halocynthiibacter halioticoli</name>
    <dbReference type="NCBI Taxonomy" id="2986804"/>
    <lineage>
        <taxon>Bacteria</taxon>
        <taxon>Pseudomonadati</taxon>
        <taxon>Pseudomonadota</taxon>
        <taxon>Alphaproteobacteria</taxon>
        <taxon>Rhodobacterales</taxon>
        <taxon>Paracoccaceae</taxon>
        <taxon>Halocynthiibacter</taxon>
    </lineage>
</organism>
<dbReference type="InterPro" id="IPR037185">
    <property type="entry name" value="EmrE-like"/>
</dbReference>
<evidence type="ECO:0000256" key="3">
    <source>
        <dbReference type="ARBA" id="ARBA00022692"/>
    </source>
</evidence>
<sequence>MLGFSCLVAGSFSLGGLVANEVAPAALNAVRFLIAGAIVLTIVLVREPAPKAAFQQAAQAPWRHGINGTLIAIYMVLMFEGLKTATPVSTAAVFTLSPLITAGFSYLMLGQVLPKRVALAIALGGVGALWVIFRADLAALVQFEVGRGEAIFFVGCAAYALHIPLLRKWNRGESAVMISFANLVAGSVLLLTLGAPAILATDWGSLPAIVWITILYTAIFATAGSFTLLQIASMRLPGAKVMAYTYVIPSWVILWELALGHGAPAGVVFIGVGITIAALLMLLRQD</sequence>
<accession>A0AAE3J0E2</accession>
<protein>
    <submittedName>
        <fullName evidence="8">DMT family transporter</fullName>
    </submittedName>
</protein>
<evidence type="ECO:0000313" key="9">
    <source>
        <dbReference type="Proteomes" id="UP001208041"/>
    </source>
</evidence>
<feature type="domain" description="EamA" evidence="7">
    <location>
        <begin position="7"/>
        <end position="132"/>
    </location>
</feature>
<feature type="transmembrane region" description="Helical" evidence="6">
    <location>
        <begin position="206"/>
        <end position="229"/>
    </location>
</feature>
<proteinExistence type="inferred from homology"/>
<dbReference type="EMBL" id="JAOYFC010000002">
    <property type="protein sequence ID" value="MCV6825445.1"/>
    <property type="molecule type" value="Genomic_DNA"/>
</dbReference>
<feature type="transmembrane region" description="Helical" evidence="6">
    <location>
        <begin position="65"/>
        <end position="82"/>
    </location>
</feature>
<dbReference type="Proteomes" id="UP001208041">
    <property type="component" value="Unassembled WGS sequence"/>
</dbReference>
<dbReference type="PANTHER" id="PTHR32322:SF2">
    <property type="entry name" value="EAMA DOMAIN-CONTAINING PROTEIN"/>
    <property type="match status" value="1"/>
</dbReference>
<evidence type="ECO:0000256" key="5">
    <source>
        <dbReference type="ARBA" id="ARBA00023136"/>
    </source>
</evidence>
<comment type="caution">
    <text evidence="8">The sequence shown here is derived from an EMBL/GenBank/DDBJ whole genome shotgun (WGS) entry which is preliminary data.</text>
</comment>
<name>A0AAE3J0E2_9RHOB</name>
<keyword evidence="5 6" id="KW-0472">Membrane</keyword>
<gene>
    <name evidence="8" type="ORF">OH136_12865</name>
</gene>
<feature type="transmembrane region" description="Helical" evidence="6">
    <location>
        <begin position="29"/>
        <end position="45"/>
    </location>
</feature>
<dbReference type="AlphaFoldDB" id="A0AAE3J0E2"/>
<evidence type="ECO:0000256" key="6">
    <source>
        <dbReference type="SAM" id="Phobius"/>
    </source>
</evidence>
<feature type="transmembrane region" description="Helical" evidence="6">
    <location>
        <begin position="178"/>
        <end position="200"/>
    </location>
</feature>
<keyword evidence="4 6" id="KW-1133">Transmembrane helix</keyword>
<feature type="transmembrane region" description="Helical" evidence="6">
    <location>
        <begin position="241"/>
        <end position="259"/>
    </location>
</feature>
<feature type="transmembrane region" description="Helical" evidence="6">
    <location>
        <begin position="145"/>
        <end position="166"/>
    </location>
</feature>
<evidence type="ECO:0000256" key="4">
    <source>
        <dbReference type="ARBA" id="ARBA00022989"/>
    </source>
</evidence>
<dbReference type="PANTHER" id="PTHR32322">
    <property type="entry name" value="INNER MEMBRANE TRANSPORTER"/>
    <property type="match status" value="1"/>
</dbReference>
<keyword evidence="9" id="KW-1185">Reference proteome</keyword>
<evidence type="ECO:0000259" key="7">
    <source>
        <dbReference type="Pfam" id="PF00892"/>
    </source>
</evidence>
<reference evidence="8" key="1">
    <citation type="submission" date="2022-10" db="EMBL/GenBank/DDBJ databases">
        <authorList>
            <person name="Yue Y."/>
        </authorList>
    </citation>
    <scope>NUCLEOTIDE SEQUENCE</scope>
    <source>
        <strain evidence="8">Z654</strain>
    </source>
</reference>
<dbReference type="InterPro" id="IPR050638">
    <property type="entry name" value="AA-Vitamin_Transporters"/>
</dbReference>
<evidence type="ECO:0000313" key="8">
    <source>
        <dbReference type="EMBL" id="MCV6825445.1"/>
    </source>
</evidence>
<keyword evidence="3 6" id="KW-0812">Transmembrane</keyword>
<feature type="transmembrane region" description="Helical" evidence="6">
    <location>
        <begin position="88"/>
        <end position="109"/>
    </location>
</feature>
<dbReference type="GO" id="GO:0016020">
    <property type="term" value="C:membrane"/>
    <property type="evidence" value="ECO:0007669"/>
    <property type="project" value="UniProtKB-SubCell"/>
</dbReference>
<dbReference type="SUPFAM" id="SSF103481">
    <property type="entry name" value="Multidrug resistance efflux transporter EmrE"/>
    <property type="match status" value="1"/>
</dbReference>
<feature type="transmembrane region" description="Helical" evidence="6">
    <location>
        <begin position="116"/>
        <end position="133"/>
    </location>
</feature>
<comment type="subcellular location">
    <subcellularLocation>
        <location evidence="1">Membrane</location>
        <topology evidence="1">Multi-pass membrane protein</topology>
    </subcellularLocation>
</comment>
<dbReference type="Pfam" id="PF00892">
    <property type="entry name" value="EamA"/>
    <property type="match status" value="2"/>
</dbReference>
<feature type="domain" description="EamA" evidence="7">
    <location>
        <begin position="148"/>
        <end position="283"/>
    </location>
</feature>